<proteinExistence type="predicted"/>
<name>A0ABD3SY23_9LAMI</name>
<reference evidence="1 2" key="1">
    <citation type="submission" date="2024-12" db="EMBL/GenBank/DDBJ databases">
        <title>The unique morphological basis and parallel evolutionary history of personate flowers in Penstemon.</title>
        <authorList>
            <person name="Depatie T.H."/>
            <person name="Wessinger C.A."/>
        </authorList>
    </citation>
    <scope>NUCLEOTIDE SEQUENCE [LARGE SCALE GENOMIC DNA]</scope>
    <source>
        <strain evidence="1">WTNN_2</strain>
        <tissue evidence="1">Leaf</tissue>
    </source>
</reference>
<sequence>MSFTSAPAKTSKRNASTWPSFAAIITAEKPFSSCLFRSISPCPIRVFNARTSPDRATNNKEWHGGEEFFPDEECWERGVGGAFVR</sequence>
<keyword evidence="2" id="KW-1185">Reference proteome</keyword>
<evidence type="ECO:0000313" key="2">
    <source>
        <dbReference type="Proteomes" id="UP001634393"/>
    </source>
</evidence>
<dbReference type="AlphaFoldDB" id="A0ABD3SY23"/>
<organism evidence="1 2">
    <name type="scientific">Penstemon smallii</name>
    <dbReference type="NCBI Taxonomy" id="265156"/>
    <lineage>
        <taxon>Eukaryota</taxon>
        <taxon>Viridiplantae</taxon>
        <taxon>Streptophyta</taxon>
        <taxon>Embryophyta</taxon>
        <taxon>Tracheophyta</taxon>
        <taxon>Spermatophyta</taxon>
        <taxon>Magnoliopsida</taxon>
        <taxon>eudicotyledons</taxon>
        <taxon>Gunneridae</taxon>
        <taxon>Pentapetalae</taxon>
        <taxon>asterids</taxon>
        <taxon>lamiids</taxon>
        <taxon>Lamiales</taxon>
        <taxon>Plantaginaceae</taxon>
        <taxon>Cheloneae</taxon>
        <taxon>Penstemon</taxon>
    </lineage>
</organism>
<evidence type="ECO:0000313" key="1">
    <source>
        <dbReference type="EMBL" id="KAL3829505.1"/>
    </source>
</evidence>
<gene>
    <name evidence="1" type="ORF">ACJIZ3_018307</name>
</gene>
<dbReference type="Proteomes" id="UP001634393">
    <property type="component" value="Unassembled WGS sequence"/>
</dbReference>
<protein>
    <submittedName>
        <fullName evidence="1">Uncharacterized protein</fullName>
    </submittedName>
</protein>
<dbReference type="EMBL" id="JBJXBP010000005">
    <property type="protein sequence ID" value="KAL3829505.1"/>
    <property type="molecule type" value="Genomic_DNA"/>
</dbReference>
<accession>A0ABD3SY23</accession>
<comment type="caution">
    <text evidence="1">The sequence shown here is derived from an EMBL/GenBank/DDBJ whole genome shotgun (WGS) entry which is preliminary data.</text>
</comment>